<gene>
    <name evidence="2" type="ORF">Asppvi_008458</name>
</gene>
<dbReference type="EMBL" id="BHVY01000006">
    <property type="protein sequence ID" value="GIJ89516.1"/>
    <property type="molecule type" value="Genomic_DNA"/>
</dbReference>
<dbReference type="GeneID" id="67007068"/>
<dbReference type="AlphaFoldDB" id="A0A9P3EVB5"/>
<evidence type="ECO:0000313" key="2">
    <source>
        <dbReference type="EMBL" id="GIJ89516.1"/>
    </source>
</evidence>
<dbReference type="Proteomes" id="UP001043456">
    <property type="component" value="Unassembled WGS sequence"/>
</dbReference>
<keyword evidence="1" id="KW-0175">Coiled coil</keyword>
<evidence type="ECO:0000256" key="1">
    <source>
        <dbReference type="SAM" id="Coils"/>
    </source>
</evidence>
<keyword evidence="3" id="KW-1185">Reference proteome</keyword>
<evidence type="ECO:0000313" key="3">
    <source>
        <dbReference type="Proteomes" id="UP001043456"/>
    </source>
</evidence>
<sequence>MPTQLSSVSGEEDSFTATIERLRRENQQLQGEIGHLRDHIEKISQVSRDWEMRTWQLERDIMREQSLIRELKEELSNVRSGVGNAIRLLVTHQDYQANREDGRPVHDCNQE</sequence>
<organism evidence="2 3">
    <name type="scientific">Aspergillus pseudoviridinutans</name>
    <dbReference type="NCBI Taxonomy" id="1517512"/>
    <lineage>
        <taxon>Eukaryota</taxon>
        <taxon>Fungi</taxon>
        <taxon>Dikarya</taxon>
        <taxon>Ascomycota</taxon>
        <taxon>Pezizomycotina</taxon>
        <taxon>Eurotiomycetes</taxon>
        <taxon>Eurotiomycetidae</taxon>
        <taxon>Eurotiales</taxon>
        <taxon>Aspergillaceae</taxon>
        <taxon>Aspergillus</taxon>
        <taxon>Aspergillus subgen. Fumigati</taxon>
    </lineage>
</organism>
<accession>A0A9P3EVB5</accession>
<name>A0A9P3EVB5_9EURO</name>
<proteinExistence type="predicted"/>
<dbReference type="OrthoDB" id="5428321at2759"/>
<protein>
    <submittedName>
        <fullName evidence="2">Uncharacterized protein</fullName>
    </submittedName>
</protein>
<dbReference type="RefSeq" id="XP_043160262.1">
    <property type="nucleotide sequence ID" value="XM_043304327.1"/>
</dbReference>
<feature type="coiled-coil region" evidence="1">
    <location>
        <begin position="12"/>
        <end position="74"/>
    </location>
</feature>
<reference evidence="2 3" key="1">
    <citation type="submission" date="2018-10" db="EMBL/GenBank/DDBJ databases">
        <title>Pan-genome distribution and transcriptional activeness of fungal secondary metabolism genes in Aspergillus section Fumigati.</title>
        <authorList>
            <person name="Takahashi H."/>
            <person name="Umemura M."/>
            <person name="Ninomiya A."/>
            <person name="Kusuya Y."/>
            <person name="Urayama S."/>
            <person name="Shimizu M."/>
            <person name="Watanabe A."/>
            <person name="Kamei K."/>
            <person name="Yaguchi T."/>
            <person name="Hagiwara D."/>
        </authorList>
    </citation>
    <scope>NUCLEOTIDE SEQUENCE [LARGE SCALE GENOMIC DNA]</scope>
    <source>
        <strain evidence="2 3">IFM 55266</strain>
    </source>
</reference>
<comment type="caution">
    <text evidence="2">The sequence shown here is derived from an EMBL/GenBank/DDBJ whole genome shotgun (WGS) entry which is preliminary data.</text>
</comment>